<reference evidence="3" key="1">
    <citation type="submission" date="2021-02" db="EMBL/GenBank/DDBJ databases">
        <title>Genome sequence of Rhodospirillales sp. strain TMPK1 isolated from soil.</title>
        <authorList>
            <person name="Nakai R."/>
            <person name="Kusada H."/>
            <person name="Tamaki H."/>
        </authorList>
    </citation>
    <scope>NUCLEOTIDE SEQUENCE</scope>
    <source>
        <strain evidence="3">TMPK1</strain>
    </source>
</reference>
<dbReference type="PANTHER" id="PTHR43135:SF3">
    <property type="entry name" value="ALPHA-D-RIBOSE 1-METHYLPHOSPHONATE 5-TRIPHOSPHATE DIPHOSPHATASE"/>
    <property type="match status" value="1"/>
</dbReference>
<dbReference type="Gene3D" id="2.30.40.10">
    <property type="entry name" value="Urease, subunit C, domain 1"/>
    <property type="match status" value="1"/>
</dbReference>
<dbReference type="Gene3D" id="3.20.20.140">
    <property type="entry name" value="Metal-dependent hydrolases"/>
    <property type="match status" value="1"/>
</dbReference>
<evidence type="ECO:0000313" key="3">
    <source>
        <dbReference type="EMBL" id="GIL39658.1"/>
    </source>
</evidence>
<dbReference type="InterPro" id="IPR006680">
    <property type="entry name" value="Amidohydro-rel"/>
</dbReference>
<name>A0A8S8X7J8_9PROT</name>
<dbReference type="Proteomes" id="UP000681075">
    <property type="component" value="Unassembled WGS sequence"/>
</dbReference>
<feature type="signal peptide" evidence="1">
    <location>
        <begin position="1"/>
        <end position="18"/>
    </location>
</feature>
<keyword evidence="1" id="KW-0732">Signal</keyword>
<dbReference type="Pfam" id="PF01979">
    <property type="entry name" value="Amidohydro_1"/>
    <property type="match status" value="1"/>
</dbReference>
<feature type="domain" description="Amidohydrolase-related" evidence="2">
    <location>
        <begin position="319"/>
        <end position="383"/>
    </location>
</feature>
<dbReference type="PANTHER" id="PTHR43135">
    <property type="entry name" value="ALPHA-D-RIBOSE 1-METHYLPHOSPHONATE 5-TRIPHOSPHATE DIPHOSPHATASE"/>
    <property type="match status" value="1"/>
</dbReference>
<comment type="caution">
    <text evidence="3">The sequence shown here is derived from an EMBL/GenBank/DDBJ whole genome shotgun (WGS) entry which is preliminary data.</text>
</comment>
<dbReference type="RefSeq" id="WP_420242761.1">
    <property type="nucleotide sequence ID" value="NZ_BOPV01000001.1"/>
</dbReference>
<dbReference type="GO" id="GO:0016810">
    <property type="term" value="F:hydrolase activity, acting on carbon-nitrogen (but not peptide) bonds"/>
    <property type="evidence" value="ECO:0007669"/>
    <property type="project" value="InterPro"/>
</dbReference>
<dbReference type="InterPro" id="IPR011059">
    <property type="entry name" value="Metal-dep_hydrolase_composite"/>
</dbReference>
<dbReference type="EMBL" id="BOPV01000001">
    <property type="protein sequence ID" value="GIL39658.1"/>
    <property type="molecule type" value="Genomic_DNA"/>
</dbReference>
<keyword evidence="4" id="KW-1185">Reference proteome</keyword>
<evidence type="ECO:0000256" key="1">
    <source>
        <dbReference type="SAM" id="SignalP"/>
    </source>
</evidence>
<protein>
    <submittedName>
        <fullName evidence="3">Amidohydrolase</fullName>
    </submittedName>
</protein>
<feature type="chain" id="PRO_5035823750" evidence="1">
    <location>
        <begin position="19"/>
        <end position="413"/>
    </location>
</feature>
<evidence type="ECO:0000259" key="2">
    <source>
        <dbReference type="Pfam" id="PF01979"/>
    </source>
</evidence>
<dbReference type="SUPFAM" id="SSF51556">
    <property type="entry name" value="Metallo-dependent hydrolases"/>
    <property type="match status" value="1"/>
</dbReference>
<dbReference type="InterPro" id="IPR051781">
    <property type="entry name" value="Metallo-dep_Hydrolase"/>
</dbReference>
<dbReference type="SUPFAM" id="SSF51338">
    <property type="entry name" value="Composite domain of metallo-dependent hydrolases"/>
    <property type="match status" value="1"/>
</dbReference>
<sequence length="413" mass="42972">MRVLLLLALLLAASPAQAETVAVTNARAFTMIGNEPVENATIVLRDGKIDSVVRNGPVPAGARVVDAGGSIVTPGLMSSGTHLGLIEIQDVAETNDHAAKAGSFGAGFDPSTALNTNSALLAQVRADGLTRAVTAPSASPVAPFSGLASVLRLEDSADILDRSKVALFATIQGGGAAGSRAVGWLELRAALDRAKAPAKDGVADENGNALRAVLAGKIPLVINVNRESDIRQAIQLGGDYKIRIVIGGGNEAWRVARELAARKIPVVVNPFANIAATFETLGARPDNASLLQRAGVTLVFNIALGRGTQDAAVAVREAAGLAVAHGMPWIDALKGLTVNAAQIWGITDHYGTLAPGRDADLVVWDGDPLEPSSAPKHVFVRGKEASRVTRQSLLRDRYAPDAAKKTEWPSAYR</sequence>
<proteinExistence type="predicted"/>
<evidence type="ECO:0000313" key="4">
    <source>
        <dbReference type="Proteomes" id="UP000681075"/>
    </source>
</evidence>
<dbReference type="AlphaFoldDB" id="A0A8S8X7J8"/>
<organism evidence="3 4">
    <name type="scientific">Roseiterribacter gracilis</name>
    <dbReference type="NCBI Taxonomy" id="2812848"/>
    <lineage>
        <taxon>Bacteria</taxon>
        <taxon>Pseudomonadati</taxon>
        <taxon>Pseudomonadota</taxon>
        <taxon>Alphaproteobacteria</taxon>
        <taxon>Rhodospirillales</taxon>
        <taxon>Roseiterribacteraceae</taxon>
        <taxon>Roseiterribacter</taxon>
    </lineage>
</organism>
<accession>A0A8S8X7J8</accession>
<gene>
    <name evidence="3" type="ORF">TMPK1_18950</name>
</gene>
<dbReference type="InterPro" id="IPR032466">
    <property type="entry name" value="Metal_Hydrolase"/>
</dbReference>